<dbReference type="OrthoDB" id="9802264at2"/>
<dbReference type="PANTHER" id="PTHR43875">
    <property type="entry name" value="MALTODEXTRIN IMPORT ATP-BINDING PROTEIN MSMX"/>
    <property type="match status" value="1"/>
</dbReference>
<dbReference type="GO" id="GO:0005524">
    <property type="term" value="F:ATP binding"/>
    <property type="evidence" value="ECO:0007669"/>
    <property type="project" value="UniProtKB-KW"/>
</dbReference>
<keyword evidence="2" id="KW-1003">Cell membrane</keyword>
<keyword evidence="4 8" id="KW-0067">ATP-binding</keyword>
<evidence type="ECO:0000256" key="1">
    <source>
        <dbReference type="ARBA" id="ARBA00022448"/>
    </source>
</evidence>
<keyword evidence="1" id="KW-0813">Transport</keyword>
<dbReference type="PANTHER" id="PTHR43875:SF15">
    <property type="entry name" value="TREHALOSE IMPORT ATP-BINDING PROTEIN SUGC"/>
    <property type="match status" value="1"/>
</dbReference>
<proteinExistence type="predicted"/>
<dbReference type="Proteomes" id="UP000006327">
    <property type="component" value="Unassembled WGS sequence"/>
</dbReference>
<organism evidence="8 9">
    <name type="scientific">Paraglaciecola arctica BSs20135</name>
    <dbReference type="NCBI Taxonomy" id="493475"/>
    <lineage>
        <taxon>Bacteria</taxon>
        <taxon>Pseudomonadati</taxon>
        <taxon>Pseudomonadota</taxon>
        <taxon>Gammaproteobacteria</taxon>
        <taxon>Alteromonadales</taxon>
        <taxon>Alteromonadaceae</taxon>
        <taxon>Paraglaciecola</taxon>
    </lineage>
</organism>
<evidence type="ECO:0000256" key="3">
    <source>
        <dbReference type="ARBA" id="ARBA00022741"/>
    </source>
</evidence>
<dbReference type="SUPFAM" id="SSF52540">
    <property type="entry name" value="P-loop containing nucleoside triphosphate hydrolases"/>
    <property type="match status" value="1"/>
</dbReference>
<dbReference type="PROSITE" id="PS50893">
    <property type="entry name" value="ABC_TRANSPORTER_2"/>
    <property type="match status" value="1"/>
</dbReference>
<keyword evidence="5" id="KW-1278">Translocase</keyword>
<dbReference type="Gene3D" id="2.40.50.100">
    <property type="match status" value="1"/>
</dbReference>
<evidence type="ECO:0000313" key="8">
    <source>
        <dbReference type="EMBL" id="GAC18109.1"/>
    </source>
</evidence>
<dbReference type="InterPro" id="IPR003593">
    <property type="entry name" value="AAA+_ATPase"/>
</dbReference>
<dbReference type="Pfam" id="PF17912">
    <property type="entry name" value="OB_MalK"/>
    <property type="match status" value="1"/>
</dbReference>
<dbReference type="InterPro" id="IPR008995">
    <property type="entry name" value="Mo/tungstate-bd_C_term_dom"/>
</dbReference>
<gene>
    <name evidence="8" type="primary">ugpC</name>
    <name evidence="8" type="ORF">GARC_1129</name>
</gene>
<dbReference type="SUPFAM" id="SSF50331">
    <property type="entry name" value="MOP-like"/>
    <property type="match status" value="1"/>
</dbReference>
<keyword evidence="6" id="KW-0472">Membrane</keyword>
<accession>K6XBU7</accession>
<comment type="caution">
    <text evidence="8">The sequence shown here is derived from an EMBL/GenBank/DDBJ whole genome shotgun (WGS) entry which is preliminary data.</text>
</comment>
<dbReference type="InterPro" id="IPR015855">
    <property type="entry name" value="ABC_transpr_MalK-like"/>
</dbReference>
<dbReference type="InterPro" id="IPR012340">
    <property type="entry name" value="NA-bd_OB-fold"/>
</dbReference>
<protein>
    <submittedName>
        <fullName evidence="8">sn-glycerol-3-phosphate import ATP-binding protein UgpC</fullName>
    </submittedName>
</protein>
<feature type="domain" description="ABC transporter" evidence="7">
    <location>
        <begin position="4"/>
        <end position="234"/>
    </location>
</feature>
<evidence type="ECO:0000256" key="5">
    <source>
        <dbReference type="ARBA" id="ARBA00022967"/>
    </source>
</evidence>
<dbReference type="InterPro" id="IPR027417">
    <property type="entry name" value="P-loop_NTPase"/>
</dbReference>
<dbReference type="InterPro" id="IPR047641">
    <property type="entry name" value="ABC_transpr_MalK/UgpC-like"/>
</dbReference>
<dbReference type="InterPro" id="IPR040582">
    <property type="entry name" value="OB_MalK-like"/>
</dbReference>
<evidence type="ECO:0000313" key="9">
    <source>
        <dbReference type="Proteomes" id="UP000006327"/>
    </source>
</evidence>
<evidence type="ECO:0000256" key="4">
    <source>
        <dbReference type="ARBA" id="ARBA00022840"/>
    </source>
</evidence>
<dbReference type="STRING" id="493475.GARC_1129"/>
<dbReference type="NCBIfam" id="NF008653">
    <property type="entry name" value="PRK11650.1"/>
    <property type="match status" value="1"/>
</dbReference>
<dbReference type="GO" id="GO:0016887">
    <property type="term" value="F:ATP hydrolysis activity"/>
    <property type="evidence" value="ECO:0007669"/>
    <property type="project" value="InterPro"/>
</dbReference>
<keyword evidence="3" id="KW-0547">Nucleotide-binding</keyword>
<keyword evidence="9" id="KW-1185">Reference proteome</keyword>
<dbReference type="FunFam" id="3.40.50.300:FF:000042">
    <property type="entry name" value="Maltose/maltodextrin ABC transporter, ATP-binding protein"/>
    <property type="match status" value="1"/>
</dbReference>
<dbReference type="Pfam" id="PF00005">
    <property type="entry name" value="ABC_tran"/>
    <property type="match status" value="1"/>
</dbReference>
<dbReference type="GO" id="GO:0055052">
    <property type="term" value="C:ATP-binding cassette (ABC) transporter complex, substrate-binding subunit-containing"/>
    <property type="evidence" value="ECO:0007669"/>
    <property type="project" value="TreeGrafter"/>
</dbReference>
<dbReference type="RefSeq" id="WP_007617574.1">
    <property type="nucleotide sequence ID" value="NZ_BAEO01000013.1"/>
</dbReference>
<dbReference type="InterPro" id="IPR017871">
    <property type="entry name" value="ABC_transporter-like_CS"/>
</dbReference>
<dbReference type="GO" id="GO:0140359">
    <property type="term" value="F:ABC-type transporter activity"/>
    <property type="evidence" value="ECO:0007669"/>
    <property type="project" value="InterPro"/>
</dbReference>
<dbReference type="SMART" id="SM00382">
    <property type="entry name" value="AAA"/>
    <property type="match status" value="1"/>
</dbReference>
<sequence>MAQVLLKNIAKYYNKTKVIEELNLSIKDQEFVVLVGPSGCGKSTLLRMIAGLEEISDGELYIGDRLSNELEPKDRNIAMVFQNYALYPHLTVKDNISFGLRATKMDKQEIEKRVAHAADILGVTHLLDRKPSELSGGQSQRIAMGRAIVRQPEVFLFDEPLSNLDAKLRANMRVEIKKLHQRVKTTSIYVTHDQVEAMTLADRIVILKGGDIQQIGTPMDLYHTPANVFVATFIGNPPMNILNGTLTQNNDNSDENWCVKFSDTESLSFSIDKPLTTYQDKPVKLGVRPEDIRVLRNNEQPQSYERVFSVQATVIEPLGADTTIFTDIAGMEIKAITDGRHTIHLNDPLKIAIDTRHLHLFDAQTEERIFSTQVSVKVQN</sequence>
<dbReference type="EMBL" id="BAEO01000013">
    <property type="protein sequence ID" value="GAC18109.1"/>
    <property type="molecule type" value="Genomic_DNA"/>
</dbReference>
<dbReference type="GO" id="GO:0008643">
    <property type="term" value="P:carbohydrate transport"/>
    <property type="evidence" value="ECO:0007669"/>
    <property type="project" value="InterPro"/>
</dbReference>
<reference evidence="8 9" key="1">
    <citation type="journal article" date="2017" name="Antonie Van Leeuwenhoek">
        <title>Rhizobium rhizosphaerae sp. nov., a novel species isolated from rice rhizosphere.</title>
        <authorList>
            <person name="Zhao J.J."/>
            <person name="Zhang J."/>
            <person name="Zhang R.J."/>
            <person name="Zhang C.W."/>
            <person name="Yin H.Q."/>
            <person name="Zhang X.X."/>
        </authorList>
    </citation>
    <scope>NUCLEOTIDE SEQUENCE [LARGE SCALE GENOMIC DNA]</scope>
    <source>
        <strain evidence="8 9">BSs20135</strain>
    </source>
</reference>
<dbReference type="Gene3D" id="3.40.50.300">
    <property type="entry name" value="P-loop containing nucleotide triphosphate hydrolases"/>
    <property type="match status" value="1"/>
</dbReference>
<dbReference type="Gene3D" id="2.40.50.140">
    <property type="entry name" value="Nucleic acid-binding proteins"/>
    <property type="match status" value="1"/>
</dbReference>
<dbReference type="PROSITE" id="PS00211">
    <property type="entry name" value="ABC_TRANSPORTER_1"/>
    <property type="match status" value="1"/>
</dbReference>
<dbReference type="AlphaFoldDB" id="K6XBU7"/>
<dbReference type="InterPro" id="IPR003439">
    <property type="entry name" value="ABC_transporter-like_ATP-bd"/>
</dbReference>
<evidence type="ECO:0000256" key="2">
    <source>
        <dbReference type="ARBA" id="ARBA00022475"/>
    </source>
</evidence>
<evidence type="ECO:0000259" key="7">
    <source>
        <dbReference type="PROSITE" id="PS50893"/>
    </source>
</evidence>
<dbReference type="eggNOG" id="COG3842">
    <property type="taxonomic scope" value="Bacteria"/>
</dbReference>
<name>K6XBU7_9ALTE</name>
<dbReference type="CDD" id="cd03301">
    <property type="entry name" value="ABC_MalK_N"/>
    <property type="match status" value="1"/>
</dbReference>
<evidence type="ECO:0000256" key="6">
    <source>
        <dbReference type="ARBA" id="ARBA00023136"/>
    </source>
</evidence>